<feature type="compositionally biased region" description="Basic and acidic residues" evidence="2">
    <location>
        <begin position="73"/>
        <end position="85"/>
    </location>
</feature>
<dbReference type="Proteomes" id="UP001610563">
    <property type="component" value="Unassembled WGS sequence"/>
</dbReference>
<sequence>MENETNTSGAGEQPTTRTEHDGNEYESNATLPLRSTNPPARSNSHNTERPSTTIAVQRSNSHNPLLTGSGARPRLDIQRTAECRESQAPQIEPNSGPNRQPECSVQDAESLAVFRKNHGQVDDPDDVEELNGAPSGENLEPETTGLPEPHSPHNQWKVVKRRPNEKKRANKRGSRVPSDNKNSQVPEEVLFQQLISRLRAREESEAVASHMQKEMEAKVATLQDENKALNEELQKLSSKLKQRTNEARAYKSQTDSWKSRLAKIKIFLNELGADYQNLRGEAINFKATRKSLDKERKEISETIEDVKAQLAQISQTSRDRRGCLLESESLITSLRQELKHTDERARDAQGQLADEKKRSHLLELYIQNCSRTHDKKLDLVRSGQLEMTRKMAALRAKADDCELSQIISEDFGQKLEELMALVRSTAENLSNNKVDMQQYQKINATFESRIESTTRQLTQGIKENCSLTGKKLEDLGAQLQLFRASVSEGSALLTELSASGVRCINLESKLDETVPALESFRLGFNGLRQSEASLEQQMDKLGRSLSEAKLPEQFGQNYVHISEKLNLENEIQQLSSKLKVTEEKLEAQRVDSVEKHQKLLKVTAQAHHVELNAAKFESQTIVLQEKLQAAEAKAREDQDHAIARSREQCKADSERQLHALMMEKAAIEVSTEKVREQLVQTQRKLIEVETSFREQRKDLESLLTERQMRIHELEESRNECTSNLAKQEAEIAKLRDQEAVLTSQQISLQLQLGEANRRSDGLENERTKATAETQHSLHALQDRLSSLRSDLAKKEEERDELARELESANIARTNLEASMSDARSEANALCAKVQELESEIKEVKDTLLRLNVAQLEQPLPEALDQLGAIIQSKRSEQVSQNSAQASTVTCFLRDQETQTLGNVMHMNLQANEAITPVENREALSPSQAGVIVPFSSIVEELEPTACLLAENEPFDISSMLTQTPERVPSTKELIIPARPERDSPFADVEYQYKIQEPQLYRASDIQQAPAEYVQERTHQEAVVEQVPIHPKQAAAGRKVSFETRKPTAGDDNLQVPDSQVSGGRPGLVVLSLSTNHPTRTNRWTYSKRQRETTTEQQKANLSEAASSQMEDREDCSETGKNKKAKACPAPSNSVPQASTTTELYPRRTSPARLASGSSRTRSSDAMSNQTGPARRLRKSARQTRAEKYSARFSQGA</sequence>
<feature type="compositionally biased region" description="Basic residues" evidence="2">
    <location>
        <begin position="158"/>
        <end position="174"/>
    </location>
</feature>
<feature type="compositionally biased region" description="Polar residues" evidence="2">
    <location>
        <begin position="1155"/>
        <end position="1171"/>
    </location>
</feature>
<feature type="coiled-coil region" evidence="1">
    <location>
        <begin position="212"/>
        <end position="253"/>
    </location>
</feature>
<dbReference type="EMBL" id="JBFTWV010000005">
    <property type="protein sequence ID" value="KAL2800017.1"/>
    <property type="molecule type" value="Genomic_DNA"/>
</dbReference>
<keyword evidence="1" id="KW-0175">Coiled coil</keyword>
<evidence type="ECO:0000313" key="4">
    <source>
        <dbReference type="Proteomes" id="UP001610563"/>
    </source>
</evidence>
<evidence type="ECO:0008006" key="5">
    <source>
        <dbReference type="Google" id="ProtNLM"/>
    </source>
</evidence>
<feature type="region of interest" description="Disordered" evidence="2">
    <location>
        <begin position="1"/>
        <end position="106"/>
    </location>
</feature>
<comment type="caution">
    <text evidence="3">The sequence shown here is derived from an EMBL/GenBank/DDBJ whole genome shotgun (WGS) entry which is preliminary data.</text>
</comment>
<gene>
    <name evidence="3" type="ORF">BJX66DRAFT_332640</name>
</gene>
<feature type="compositionally biased region" description="Polar residues" evidence="2">
    <location>
        <begin position="1094"/>
        <end position="1108"/>
    </location>
</feature>
<feature type="region of interest" description="Disordered" evidence="2">
    <location>
        <begin position="118"/>
        <end position="187"/>
    </location>
</feature>
<feature type="region of interest" description="Disordered" evidence="2">
    <location>
        <begin position="755"/>
        <end position="776"/>
    </location>
</feature>
<evidence type="ECO:0000256" key="2">
    <source>
        <dbReference type="SAM" id="MobiDB-lite"/>
    </source>
</evidence>
<feature type="compositionally biased region" description="Polar residues" evidence="2">
    <location>
        <begin position="25"/>
        <end position="66"/>
    </location>
</feature>
<protein>
    <recommendedName>
        <fullName evidence="5">Rootletin</fullName>
    </recommendedName>
</protein>
<feature type="coiled-coil region" evidence="1">
    <location>
        <begin position="289"/>
        <end position="358"/>
    </location>
</feature>
<feature type="compositionally biased region" description="Polar residues" evidence="2">
    <location>
        <begin position="1130"/>
        <end position="1142"/>
    </location>
</feature>
<evidence type="ECO:0000313" key="3">
    <source>
        <dbReference type="EMBL" id="KAL2800017.1"/>
    </source>
</evidence>
<feature type="compositionally biased region" description="Polar residues" evidence="2">
    <location>
        <begin position="1071"/>
        <end position="1086"/>
    </location>
</feature>
<dbReference type="Gene3D" id="1.10.287.1490">
    <property type="match status" value="1"/>
</dbReference>
<evidence type="ECO:0000256" key="1">
    <source>
        <dbReference type="SAM" id="Coils"/>
    </source>
</evidence>
<feature type="coiled-coil region" evidence="1">
    <location>
        <begin position="564"/>
        <end position="633"/>
    </location>
</feature>
<keyword evidence="4" id="KW-1185">Reference proteome</keyword>
<feature type="compositionally biased region" description="Basic and acidic residues" evidence="2">
    <location>
        <begin position="755"/>
        <end position="769"/>
    </location>
</feature>
<feature type="compositionally biased region" description="Basic and acidic residues" evidence="2">
    <location>
        <begin position="1039"/>
        <end position="1048"/>
    </location>
</feature>
<name>A0ABR4GLT3_9EURO</name>
<feature type="compositionally biased region" description="Polar residues" evidence="2">
    <location>
        <begin position="1"/>
        <end position="16"/>
    </location>
</feature>
<organism evidence="3 4">
    <name type="scientific">Aspergillus keveii</name>
    <dbReference type="NCBI Taxonomy" id="714993"/>
    <lineage>
        <taxon>Eukaryota</taxon>
        <taxon>Fungi</taxon>
        <taxon>Dikarya</taxon>
        <taxon>Ascomycota</taxon>
        <taxon>Pezizomycotina</taxon>
        <taxon>Eurotiomycetes</taxon>
        <taxon>Eurotiomycetidae</taxon>
        <taxon>Eurotiales</taxon>
        <taxon>Aspergillaceae</taxon>
        <taxon>Aspergillus</taxon>
        <taxon>Aspergillus subgen. Nidulantes</taxon>
    </lineage>
</organism>
<reference evidence="3 4" key="1">
    <citation type="submission" date="2024-07" db="EMBL/GenBank/DDBJ databases">
        <title>Section-level genome sequencing and comparative genomics of Aspergillus sections Usti and Cavernicolus.</title>
        <authorList>
            <consortium name="Lawrence Berkeley National Laboratory"/>
            <person name="Nybo J.L."/>
            <person name="Vesth T.C."/>
            <person name="Theobald S."/>
            <person name="Frisvad J.C."/>
            <person name="Larsen T.O."/>
            <person name="Kjaerboelling I."/>
            <person name="Rothschild-Mancinelli K."/>
            <person name="Lyhne E.K."/>
            <person name="Kogle M.E."/>
            <person name="Barry K."/>
            <person name="Clum A."/>
            <person name="Na H."/>
            <person name="Ledsgaard L."/>
            <person name="Lin J."/>
            <person name="Lipzen A."/>
            <person name="Kuo A."/>
            <person name="Riley R."/>
            <person name="Mondo S."/>
            <person name="Labutti K."/>
            <person name="Haridas S."/>
            <person name="Pangalinan J."/>
            <person name="Salamov A.A."/>
            <person name="Simmons B.A."/>
            <person name="Magnuson J.K."/>
            <person name="Chen J."/>
            <person name="Drula E."/>
            <person name="Henrissat B."/>
            <person name="Wiebenga A."/>
            <person name="Lubbers R.J."/>
            <person name="Gomes A.C."/>
            <person name="Makela M.R."/>
            <person name="Stajich J."/>
            <person name="Grigoriev I.V."/>
            <person name="Mortensen U.H."/>
            <person name="De Vries R.P."/>
            <person name="Baker S.E."/>
            <person name="Andersen M.R."/>
        </authorList>
    </citation>
    <scope>NUCLEOTIDE SEQUENCE [LARGE SCALE GENOMIC DNA]</scope>
    <source>
        <strain evidence="3 4">CBS 209.92</strain>
    </source>
</reference>
<feature type="region of interest" description="Disordered" evidence="2">
    <location>
        <begin position="1031"/>
        <end position="1196"/>
    </location>
</feature>
<feature type="compositionally biased region" description="Polar residues" evidence="2">
    <location>
        <begin position="87"/>
        <end position="103"/>
    </location>
</feature>
<accession>A0ABR4GLT3</accession>
<proteinExistence type="predicted"/>